<feature type="compositionally biased region" description="Polar residues" evidence="1">
    <location>
        <begin position="1"/>
        <end position="12"/>
    </location>
</feature>
<feature type="region of interest" description="Disordered" evidence="1">
    <location>
        <begin position="1"/>
        <end position="40"/>
    </location>
</feature>
<dbReference type="AlphaFoldDB" id="A0A9P6DTK6"/>
<proteinExistence type="predicted"/>
<feature type="region of interest" description="Disordered" evidence="1">
    <location>
        <begin position="354"/>
        <end position="379"/>
    </location>
</feature>
<name>A0A9P6DTK6_9AGAM</name>
<evidence type="ECO:0008006" key="4">
    <source>
        <dbReference type="Google" id="ProtNLM"/>
    </source>
</evidence>
<evidence type="ECO:0000256" key="1">
    <source>
        <dbReference type="SAM" id="MobiDB-lite"/>
    </source>
</evidence>
<dbReference type="EMBL" id="MU129012">
    <property type="protein sequence ID" value="KAF9510684.1"/>
    <property type="molecule type" value="Genomic_DNA"/>
</dbReference>
<reference evidence="2" key="1">
    <citation type="journal article" date="2020" name="Nat. Commun.">
        <title>Large-scale genome sequencing of mycorrhizal fungi provides insights into the early evolution of symbiotic traits.</title>
        <authorList>
            <person name="Miyauchi S."/>
            <person name="Kiss E."/>
            <person name="Kuo A."/>
            <person name="Drula E."/>
            <person name="Kohler A."/>
            <person name="Sanchez-Garcia M."/>
            <person name="Morin E."/>
            <person name="Andreopoulos B."/>
            <person name="Barry K.W."/>
            <person name="Bonito G."/>
            <person name="Buee M."/>
            <person name="Carver A."/>
            <person name="Chen C."/>
            <person name="Cichocki N."/>
            <person name="Clum A."/>
            <person name="Culley D."/>
            <person name="Crous P.W."/>
            <person name="Fauchery L."/>
            <person name="Girlanda M."/>
            <person name="Hayes R.D."/>
            <person name="Keri Z."/>
            <person name="LaButti K."/>
            <person name="Lipzen A."/>
            <person name="Lombard V."/>
            <person name="Magnuson J."/>
            <person name="Maillard F."/>
            <person name="Murat C."/>
            <person name="Nolan M."/>
            <person name="Ohm R.A."/>
            <person name="Pangilinan J."/>
            <person name="Pereira M.F."/>
            <person name="Perotto S."/>
            <person name="Peter M."/>
            <person name="Pfister S."/>
            <person name="Riley R."/>
            <person name="Sitrit Y."/>
            <person name="Stielow J.B."/>
            <person name="Szollosi G."/>
            <person name="Zifcakova L."/>
            <person name="Stursova M."/>
            <person name="Spatafora J.W."/>
            <person name="Tedersoo L."/>
            <person name="Vaario L.M."/>
            <person name="Yamada A."/>
            <person name="Yan M."/>
            <person name="Wang P."/>
            <person name="Xu J."/>
            <person name="Bruns T."/>
            <person name="Baldrian P."/>
            <person name="Vilgalys R."/>
            <person name="Dunand C."/>
            <person name="Henrissat B."/>
            <person name="Grigoriev I.V."/>
            <person name="Hibbett D."/>
            <person name="Nagy L.G."/>
            <person name="Martin F.M."/>
        </authorList>
    </citation>
    <scope>NUCLEOTIDE SEQUENCE</scope>
    <source>
        <strain evidence="2">UP504</strain>
    </source>
</reference>
<feature type="compositionally biased region" description="Polar residues" evidence="1">
    <location>
        <begin position="298"/>
        <end position="308"/>
    </location>
</feature>
<keyword evidence="3" id="KW-1185">Reference proteome</keyword>
<evidence type="ECO:0000313" key="3">
    <source>
        <dbReference type="Proteomes" id="UP000886523"/>
    </source>
</evidence>
<protein>
    <recommendedName>
        <fullName evidence="4">Arrestin-like N-terminal domain-containing protein</fullName>
    </recommendedName>
</protein>
<feature type="region of interest" description="Disordered" evidence="1">
    <location>
        <begin position="279"/>
        <end position="308"/>
    </location>
</feature>
<comment type="caution">
    <text evidence="2">The sequence shown here is derived from an EMBL/GenBank/DDBJ whole genome shotgun (WGS) entry which is preliminary data.</text>
</comment>
<gene>
    <name evidence="2" type="ORF">BS47DRAFT_1299907</name>
</gene>
<sequence length="449" mass="48799">MSQLPVSSSPGSDHSGRAPAPSYHSSLGIGPTPSYTRNVRPTEEVIARGAATRRLNGVYNKPGKLVSVSLNGQEPNCTLPMFGRGVLVEGIVTLDAEAARNALQLDITIEGDMKLLIAEGGTITHPLLSVSIPLFYSTTPTTCSETHPFSCRLPTRFDDSGTQRPLPPTYEVNFPGVPGIRAAVRYWMTVRLVRKKIWRRKELVTVPFKYYPRARPPQPIVGLSFLSSIKSHPEEWSSFTSTIAPRNPRSNARITSSFVLPSTAVFPMSRKIPFHLQLSLDPPPSSLTPETNPEPASPTKQSTPAPAPTLISSLLTSQAVVKVTLQRQISVDVRNQRVLKSVVCGEGYMHRVRLSSNSSTNGESSGSTSSSQMSQQDWAGWEGEVIPSKQINVGGFRAAGLTIRDFIMLTLIPPNPQTSPLRAHQHAVPVRIVTDAWEGDEEALGTLGN</sequence>
<accession>A0A9P6DTK6</accession>
<dbReference type="OrthoDB" id="3252135at2759"/>
<feature type="compositionally biased region" description="Low complexity" evidence="1">
    <location>
        <begin position="355"/>
        <end position="371"/>
    </location>
</feature>
<dbReference type="Proteomes" id="UP000886523">
    <property type="component" value="Unassembled WGS sequence"/>
</dbReference>
<evidence type="ECO:0000313" key="2">
    <source>
        <dbReference type="EMBL" id="KAF9510684.1"/>
    </source>
</evidence>
<organism evidence="2 3">
    <name type="scientific">Hydnum rufescens UP504</name>
    <dbReference type="NCBI Taxonomy" id="1448309"/>
    <lineage>
        <taxon>Eukaryota</taxon>
        <taxon>Fungi</taxon>
        <taxon>Dikarya</taxon>
        <taxon>Basidiomycota</taxon>
        <taxon>Agaricomycotina</taxon>
        <taxon>Agaricomycetes</taxon>
        <taxon>Cantharellales</taxon>
        <taxon>Hydnaceae</taxon>
        <taxon>Hydnum</taxon>
    </lineage>
</organism>